<protein>
    <submittedName>
        <fullName evidence="1">Uncharacterized protein</fullName>
    </submittedName>
</protein>
<organism evidence="1 2">
    <name type="scientific">Hymenolepis diminuta</name>
    <name type="common">Rat tapeworm</name>
    <dbReference type="NCBI Taxonomy" id="6216"/>
    <lineage>
        <taxon>Eukaryota</taxon>
        <taxon>Metazoa</taxon>
        <taxon>Spiralia</taxon>
        <taxon>Lophotrochozoa</taxon>
        <taxon>Platyhelminthes</taxon>
        <taxon>Cestoda</taxon>
        <taxon>Eucestoda</taxon>
        <taxon>Cyclophyllidea</taxon>
        <taxon>Hymenolepididae</taxon>
        <taxon>Hymenolepis</taxon>
    </lineage>
</organism>
<evidence type="ECO:0000313" key="2">
    <source>
        <dbReference type="Proteomes" id="UP000321570"/>
    </source>
</evidence>
<sequence>MTLKGIEALSRRGVTFVFLRTSSGMKRSMEGMLGGNEPALDRQRSQWIVNGETSSYVSQQDSTPSHQVLEAQDWMDRGEFSSSYHSKRMAAILTTHRTLIRWSITCGAGRGGVGWNGPKCG</sequence>
<dbReference type="AlphaFoldDB" id="A0A564Y6V8"/>
<gene>
    <name evidence="1" type="ORF">WMSIL1_LOCUS3411</name>
</gene>
<name>A0A564Y6V8_HYMDI</name>
<dbReference type="Proteomes" id="UP000321570">
    <property type="component" value="Unassembled WGS sequence"/>
</dbReference>
<keyword evidence="2" id="KW-1185">Reference proteome</keyword>
<evidence type="ECO:0000313" key="1">
    <source>
        <dbReference type="EMBL" id="VUZ42980.1"/>
    </source>
</evidence>
<accession>A0A564Y6V8</accession>
<dbReference type="EMBL" id="CABIJS010000110">
    <property type="protein sequence ID" value="VUZ42980.1"/>
    <property type="molecule type" value="Genomic_DNA"/>
</dbReference>
<proteinExistence type="predicted"/>
<reference evidence="1 2" key="1">
    <citation type="submission" date="2019-07" db="EMBL/GenBank/DDBJ databases">
        <authorList>
            <person name="Jastrzebski P J."/>
            <person name="Paukszto L."/>
            <person name="Jastrzebski P J."/>
        </authorList>
    </citation>
    <scope>NUCLEOTIDE SEQUENCE [LARGE SCALE GENOMIC DNA]</scope>
    <source>
        <strain evidence="1 2">WMS-il1</strain>
    </source>
</reference>